<dbReference type="EMBL" id="CYPR01000235">
    <property type="protein sequence ID" value="CUH40854.1"/>
    <property type="molecule type" value="Genomic_DNA"/>
</dbReference>
<keyword evidence="2" id="KW-0812">Transmembrane</keyword>
<feature type="transmembrane region" description="Helical" evidence="2">
    <location>
        <begin position="408"/>
        <end position="427"/>
    </location>
</feature>
<name>A0A0M7BG72_9RHOB</name>
<keyword evidence="4" id="KW-1185">Reference proteome</keyword>
<dbReference type="Proteomes" id="UP000049455">
    <property type="component" value="Unassembled WGS sequence"/>
</dbReference>
<dbReference type="STRING" id="313367.JSE7799_03594"/>
<dbReference type="InterPro" id="IPR050445">
    <property type="entry name" value="Bact_polysacc_biosynth/exp"/>
</dbReference>
<evidence type="ECO:0000256" key="1">
    <source>
        <dbReference type="SAM" id="Coils"/>
    </source>
</evidence>
<evidence type="ECO:0000313" key="4">
    <source>
        <dbReference type="Proteomes" id="UP000049455"/>
    </source>
</evidence>
<evidence type="ECO:0000256" key="2">
    <source>
        <dbReference type="SAM" id="Phobius"/>
    </source>
</evidence>
<dbReference type="PANTHER" id="PTHR32309:SF13">
    <property type="entry name" value="FERRIC ENTEROBACTIN TRANSPORT PROTEIN FEPE"/>
    <property type="match status" value="1"/>
</dbReference>
<dbReference type="PANTHER" id="PTHR32309">
    <property type="entry name" value="TYROSINE-PROTEIN KINASE"/>
    <property type="match status" value="1"/>
</dbReference>
<keyword evidence="1" id="KW-0175">Coiled coil</keyword>
<keyword evidence="2" id="KW-1133">Transmembrane helix</keyword>
<proteinExistence type="predicted"/>
<dbReference type="GO" id="GO:0004713">
    <property type="term" value="F:protein tyrosine kinase activity"/>
    <property type="evidence" value="ECO:0007669"/>
    <property type="project" value="TreeGrafter"/>
</dbReference>
<keyword evidence="2" id="KW-0472">Membrane</keyword>
<evidence type="ECO:0000313" key="3">
    <source>
        <dbReference type="EMBL" id="CUH40854.1"/>
    </source>
</evidence>
<protein>
    <submittedName>
        <fullName evidence="3">Polysaccharide chain length determinant protein, PEP-CTERM locus subfamily</fullName>
    </submittedName>
</protein>
<dbReference type="AlphaFoldDB" id="A0A0M7BG72"/>
<gene>
    <name evidence="3" type="ORF">JSE7799_03594</name>
</gene>
<accession>A0A0M7BG72</accession>
<dbReference type="RefSeq" id="WP_055664854.1">
    <property type="nucleotide sequence ID" value="NZ_CYPR01000235.1"/>
</dbReference>
<dbReference type="OrthoDB" id="8114194at2"/>
<sequence length="508" mass="56868">MTIDLKLYWTLFLRRLPAMMVLFILCTTVAAVMAARVPNTYSTNARLLVQAPQIPGEMADTTVNIGAQEEIGIIRQQLLTRANLLDIARDQRVFRDYSSLSPDEVVQAMRRTTSISSSGGGRGDPALIDVAFEARSGQIAANVVNEYVTRIVNASVENRTGRAQDTLEFFQQEVDRLDNALSAQSARITEFQNKNTGRLPDDLNFRLNRQILLQERISNAERERSSLEDQRERIIRTFEANGGMPDTPQTPEQARLRELERELSDALTVYSETNPRVVTLRARIDQLRERITDAPVPQDTETEPQSILDLQLAQIDGQLENIEIVVSRAETELADLEASIAATPENAVTLQGLQRDYENIRNQYDRAVQRLAQASTGERIEVTARGQRITLIEPANVPSSPSSPNRPMMVATGAAFGLALAAGLFFLMELLNRSIRTEGELTRNLEIVPLITLPYLESSRRRFWRRSLQVASVLVVLTGVPALLWAIDTYYLPLDLLAQKVIDRVGLS</sequence>
<feature type="transmembrane region" description="Helical" evidence="2">
    <location>
        <begin position="468"/>
        <end position="487"/>
    </location>
</feature>
<dbReference type="GO" id="GO:0005886">
    <property type="term" value="C:plasma membrane"/>
    <property type="evidence" value="ECO:0007669"/>
    <property type="project" value="TreeGrafter"/>
</dbReference>
<reference evidence="3 4" key="1">
    <citation type="submission" date="2015-09" db="EMBL/GenBank/DDBJ databases">
        <authorList>
            <person name="Jackson K.R."/>
            <person name="Lunt B.L."/>
            <person name="Fisher J.N.B."/>
            <person name="Gardner A.V."/>
            <person name="Bailey M.E."/>
            <person name="Deus L.M."/>
            <person name="Earl A.S."/>
            <person name="Gibby P.D."/>
            <person name="Hartmann K.A."/>
            <person name="Liu J.E."/>
            <person name="Manci A.M."/>
            <person name="Nielsen D.A."/>
            <person name="Solomon M.B."/>
            <person name="Breakwell D.P."/>
            <person name="Burnett S.H."/>
            <person name="Grose J.H."/>
        </authorList>
    </citation>
    <scope>NUCLEOTIDE SEQUENCE [LARGE SCALE GENOMIC DNA]</scope>
    <source>
        <strain evidence="3 4">CECT 7799</strain>
    </source>
</reference>
<feature type="coiled-coil region" evidence="1">
    <location>
        <begin position="167"/>
        <end position="237"/>
    </location>
</feature>
<organism evidence="3 4">
    <name type="scientific">Jannaschia seosinensis</name>
    <dbReference type="NCBI Taxonomy" id="313367"/>
    <lineage>
        <taxon>Bacteria</taxon>
        <taxon>Pseudomonadati</taxon>
        <taxon>Pseudomonadota</taxon>
        <taxon>Alphaproteobacteria</taxon>
        <taxon>Rhodobacterales</taxon>
        <taxon>Roseobacteraceae</taxon>
        <taxon>Jannaschia</taxon>
    </lineage>
</organism>
<feature type="coiled-coil region" evidence="1">
    <location>
        <begin position="312"/>
        <end position="370"/>
    </location>
</feature>